<dbReference type="EnsemblMetazoa" id="PPA43295.1">
    <property type="protein sequence ID" value="PPA43295.1"/>
    <property type="gene ID" value="WBGene00281664"/>
</dbReference>
<keyword evidence="2" id="KW-0812">Transmembrane</keyword>
<sequence>MNMTLNESNSNPSSDILSTLPPMQSKPTVNTTAKGSGTGAVLSIDGTCYLLNSYIALLPISDLIFCLFLLSHYL</sequence>
<accession>A0A8R1UYC4</accession>
<keyword evidence="2" id="KW-0472">Membrane</keyword>
<evidence type="ECO:0000313" key="3">
    <source>
        <dbReference type="EnsemblMetazoa" id="PPA43295.1"/>
    </source>
</evidence>
<reference evidence="3" key="2">
    <citation type="submission" date="2022-06" db="UniProtKB">
        <authorList>
            <consortium name="EnsemblMetazoa"/>
        </authorList>
    </citation>
    <scope>IDENTIFICATION</scope>
    <source>
        <strain evidence="3">PS312</strain>
    </source>
</reference>
<evidence type="ECO:0000256" key="1">
    <source>
        <dbReference type="SAM" id="MobiDB-lite"/>
    </source>
</evidence>
<feature type="compositionally biased region" description="Polar residues" evidence="1">
    <location>
        <begin position="1"/>
        <end position="35"/>
    </location>
</feature>
<keyword evidence="2" id="KW-1133">Transmembrane helix</keyword>
<dbReference type="AlphaFoldDB" id="A0A2A6BIB5"/>
<accession>A0A2A6BIB5</accession>
<name>A0A2A6BIB5_PRIPA</name>
<gene>
    <name evidence="3" type="primary">WBGene00281664</name>
</gene>
<dbReference type="Proteomes" id="UP000005239">
    <property type="component" value="Unassembled WGS sequence"/>
</dbReference>
<organism evidence="3 4">
    <name type="scientific">Pristionchus pacificus</name>
    <name type="common">Parasitic nematode worm</name>
    <dbReference type="NCBI Taxonomy" id="54126"/>
    <lineage>
        <taxon>Eukaryota</taxon>
        <taxon>Metazoa</taxon>
        <taxon>Ecdysozoa</taxon>
        <taxon>Nematoda</taxon>
        <taxon>Chromadorea</taxon>
        <taxon>Rhabditida</taxon>
        <taxon>Rhabditina</taxon>
        <taxon>Diplogasteromorpha</taxon>
        <taxon>Diplogasteroidea</taxon>
        <taxon>Neodiplogasteridae</taxon>
        <taxon>Pristionchus</taxon>
    </lineage>
</organism>
<reference evidence="4" key="1">
    <citation type="journal article" date="2008" name="Nat. Genet.">
        <title>The Pristionchus pacificus genome provides a unique perspective on nematode lifestyle and parasitism.</title>
        <authorList>
            <person name="Dieterich C."/>
            <person name="Clifton S.W."/>
            <person name="Schuster L.N."/>
            <person name="Chinwalla A."/>
            <person name="Delehaunty K."/>
            <person name="Dinkelacker I."/>
            <person name="Fulton L."/>
            <person name="Fulton R."/>
            <person name="Godfrey J."/>
            <person name="Minx P."/>
            <person name="Mitreva M."/>
            <person name="Roeseler W."/>
            <person name="Tian H."/>
            <person name="Witte H."/>
            <person name="Yang S.P."/>
            <person name="Wilson R.K."/>
            <person name="Sommer R.J."/>
        </authorList>
    </citation>
    <scope>NUCLEOTIDE SEQUENCE [LARGE SCALE GENOMIC DNA]</scope>
    <source>
        <strain evidence="4">PS312</strain>
    </source>
</reference>
<evidence type="ECO:0000313" key="4">
    <source>
        <dbReference type="Proteomes" id="UP000005239"/>
    </source>
</evidence>
<protein>
    <submittedName>
        <fullName evidence="3">Uncharacterized protein</fullName>
    </submittedName>
</protein>
<evidence type="ECO:0000256" key="2">
    <source>
        <dbReference type="SAM" id="Phobius"/>
    </source>
</evidence>
<keyword evidence="4" id="KW-1185">Reference proteome</keyword>
<feature type="region of interest" description="Disordered" evidence="1">
    <location>
        <begin position="1"/>
        <end position="38"/>
    </location>
</feature>
<proteinExistence type="predicted"/>
<feature type="transmembrane region" description="Helical" evidence="2">
    <location>
        <begin position="49"/>
        <end position="70"/>
    </location>
</feature>